<gene>
    <name evidence="2" type="ORF">Acr_21g0006990</name>
</gene>
<evidence type="ECO:0000256" key="1">
    <source>
        <dbReference type="SAM" id="MobiDB-lite"/>
    </source>
</evidence>
<keyword evidence="3" id="KW-1185">Reference proteome</keyword>
<evidence type="ECO:0000313" key="3">
    <source>
        <dbReference type="Proteomes" id="UP000585474"/>
    </source>
</evidence>
<dbReference type="Proteomes" id="UP000585474">
    <property type="component" value="Unassembled WGS sequence"/>
</dbReference>
<name>A0A7J0GH01_9ERIC</name>
<feature type="region of interest" description="Disordered" evidence="1">
    <location>
        <begin position="110"/>
        <end position="129"/>
    </location>
</feature>
<reference evidence="2 3" key="1">
    <citation type="submission" date="2019-07" db="EMBL/GenBank/DDBJ databases">
        <title>De Novo Assembly of kiwifruit Actinidia rufa.</title>
        <authorList>
            <person name="Sugita-Konishi S."/>
            <person name="Sato K."/>
            <person name="Mori E."/>
            <person name="Abe Y."/>
            <person name="Kisaki G."/>
            <person name="Hamano K."/>
            <person name="Suezawa K."/>
            <person name="Otani M."/>
            <person name="Fukuda T."/>
            <person name="Manabe T."/>
            <person name="Gomi K."/>
            <person name="Tabuchi M."/>
            <person name="Akimitsu K."/>
            <person name="Kataoka I."/>
        </authorList>
    </citation>
    <scope>NUCLEOTIDE SEQUENCE [LARGE SCALE GENOMIC DNA]</scope>
    <source>
        <strain evidence="3">cv. Fuchu</strain>
    </source>
</reference>
<comment type="caution">
    <text evidence="2">The sequence shown here is derived from an EMBL/GenBank/DDBJ whole genome shotgun (WGS) entry which is preliminary data.</text>
</comment>
<proteinExistence type="predicted"/>
<dbReference type="AlphaFoldDB" id="A0A7J0GH01"/>
<organism evidence="2 3">
    <name type="scientific">Actinidia rufa</name>
    <dbReference type="NCBI Taxonomy" id="165716"/>
    <lineage>
        <taxon>Eukaryota</taxon>
        <taxon>Viridiplantae</taxon>
        <taxon>Streptophyta</taxon>
        <taxon>Embryophyta</taxon>
        <taxon>Tracheophyta</taxon>
        <taxon>Spermatophyta</taxon>
        <taxon>Magnoliopsida</taxon>
        <taxon>eudicotyledons</taxon>
        <taxon>Gunneridae</taxon>
        <taxon>Pentapetalae</taxon>
        <taxon>asterids</taxon>
        <taxon>Ericales</taxon>
        <taxon>Actinidiaceae</taxon>
        <taxon>Actinidia</taxon>
    </lineage>
</organism>
<accession>A0A7J0GH01</accession>
<dbReference type="EMBL" id="BJWL01000021">
    <property type="protein sequence ID" value="GFZ10100.1"/>
    <property type="molecule type" value="Genomic_DNA"/>
</dbReference>
<sequence length="230" mass="24954">MLPSMGEGGLSRHDKAIWEDGGHLNGLRVTGLGEDELDNVKRECRDYVESLEIVSAWLYTAVVKRRRPCYLGACGYPIIGEQVLEPWSMPPASMTSQEARCEGDELGRGRLTESRVQRSPSSKRGFGYSTISPSHTLAGDLSAMQVGEPSSELGYGSGGGRRSLERITWREAPQRGSLRGELLGGEVLEGGPPWRRLTPWEGHLGGLSYNCGSRGAGISNSKGLPDTHNK</sequence>
<protein>
    <submittedName>
        <fullName evidence="2">Uncharacterized protein</fullName>
    </submittedName>
</protein>
<evidence type="ECO:0000313" key="2">
    <source>
        <dbReference type="EMBL" id="GFZ10100.1"/>
    </source>
</evidence>